<organism evidence="2 3">
    <name type="scientific">Parasponia andersonii</name>
    <name type="common">Sponia andersonii</name>
    <dbReference type="NCBI Taxonomy" id="3476"/>
    <lineage>
        <taxon>Eukaryota</taxon>
        <taxon>Viridiplantae</taxon>
        <taxon>Streptophyta</taxon>
        <taxon>Embryophyta</taxon>
        <taxon>Tracheophyta</taxon>
        <taxon>Spermatophyta</taxon>
        <taxon>Magnoliopsida</taxon>
        <taxon>eudicotyledons</taxon>
        <taxon>Gunneridae</taxon>
        <taxon>Pentapetalae</taxon>
        <taxon>rosids</taxon>
        <taxon>fabids</taxon>
        <taxon>Rosales</taxon>
        <taxon>Cannabaceae</taxon>
        <taxon>Parasponia</taxon>
    </lineage>
</organism>
<accession>A0A2P5CRB8</accession>
<name>A0A2P5CRB8_PARAD</name>
<evidence type="ECO:0000313" key="3">
    <source>
        <dbReference type="Proteomes" id="UP000237105"/>
    </source>
</evidence>
<dbReference type="Proteomes" id="UP000237105">
    <property type="component" value="Unassembled WGS sequence"/>
</dbReference>
<dbReference type="EMBL" id="JXTB01000103">
    <property type="protein sequence ID" value="PON63552.1"/>
    <property type="molecule type" value="Genomic_DNA"/>
</dbReference>
<gene>
    <name evidence="2" type="ORF">PanWU01x14_130260</name>
</gene>
<evidence type="ECO:0000313" key="2">
    <source>
        <dbReference type="EMBL" id="PON63552.1"/>
    </source>
</evidence>
<sequence length="79" mass="9010">MFGDDRESRKSTALRNYLEPLLERVFKAERPTLSTIQRSLLFSSRLSGKGTDGGAKLRKFGNLPGSKRPEGELWGWRKQ</sequence>
<evidence type="ECO:0000256" key="1">
    <source>
        <dbReference type="SAM" id="MobiDB-lite"/>
    </source>
</evidence>
<proteinExistence type="predicted"/>
<dbReference type="AlphaFoldDB" id="A0A2P5CRB8"/>
<protein>
    <submittedName>
        <fullName evidence="2">Uncharacterized protein</fullName>
    </submittedName>
</protein>
<keyword evidence="3" id="KW-1185">Reference proteome</keyword>
<feature type="region of interest" description="Disordered" evidence="1">
    <location>
        <begin position="47"/>
        <end position="79"/>
    </location>
</feature>
<comment type="caution">
    <text evidence="2">The sequence shown here is derived from an EMBL/GenBank/DDBJ whole genome shotgun (WGS) entry which is preliminary data.</text>
</comment>
<reference evidence="3" key="1">
    <citation type="submission" date="2016-06" db="EMBL/GenBank/DDBJ databases">
        <title>Parallel loss of symbiosis genes in relatives of nitrogen-fixing non-legume Parasponia.</title>
        <authorList>
            <person name="Van Velzen R."/>
            <person name="Holmer R."/>
            <person name="Bu F."/>
            <person name="Rutten L."/>
            <person name="Van Zeijl A."/>
            <person name="Liu W."/>
            <person name="Santuari L."/>
            <person name="Cao Q."/>
            <person name="Sharma T."/>
            <person name="Shen D."/>
            <person name="Roswanjaya Y."/>
            <person name="Wardhani T."/>
            <person name="Kalhor M.S."/>
            <person name="Jansen J."/>
            <person name="Van den Hoogen J."/>
            <person name="Gungor B."/>
            <person name="Hartog M."/>
            <person name="Hontelez J."/>
            <person name="Verver J."/>
            <person name="Yang W.-C."/>
            <person name="Schijlen E."/>
            <person name="Repin R."/>
            <person name="Schilthuizen M."/>
            <person name="Schranz E."/>
            <person name="Heidstra R."/>
            <person name="Miyata K."/>
            <person name="Fedorova E."/>
            <person name="Kohlen W."/>
            <person name="Bisseling T."/>
            <person name="Smit S."/>
            <person name="Geurts R."/>
        </authorList>
    </citation>
    <scope>NUCLEOTIDE SEQUENCE [LARGE SCALE GENOMIC DNA]</scope>
    <source>
        <strain evidence="3">cv. WU1-14</strain>
    </source>
</reference>